<evidence type="ECO:0000313" key="7">
    <source>
        <dbReference type="Proteomes" id="UP000076863"/>
    </source>
</evidence>
<dbReference type="PANTHER" id="PTHR23501:SF198">
    <property type="entry name" value="AZOLE RESISTANCE PROTEIN 1-RELATED"/>
    <property type="match status" value="1"/>
</dbReference>
<evidence type="ECO:0000256" key="2">
    <source>
        <dbReference type="ARBA" id="ARBA00022692"/>
    </source>
</evidence>
<dbReference type="EMBL" id="AZHA01000013">
    <property type="protein sequence ID" value="OAA42961.1"/>
    <property type="molecule type" value="Genomic_DNA"/>
</dbReference>
<keyword evidence="4 5" id="KW-0472">Membrane</keyword>
<feature type="transmembrane region" description="Helical" evidence="5">
    <location>
        <begin position="139"/>
        <end position="159"/>
    </location>
</feature>
<evidence type="ECO:0000313" key="6">
    <source>
        <dbReference type="EMBL" id="OAA42961.1"/>
    </source>
</evidence>
<dbReference type="PANTHER" id="PTHR23501">
    <property type="entry name" value="MAJOR FACILITATOR SUPERFAMILY"/>
    <property type="match status" value="1"/>
</dbReference>
<sequence>MIAGSIISFISEGLMIAYNAHTSTGYWIASLILAGLGFGLGAQQCMMIPQTILKGTDIALGTSVIMFAETLSGAVFLAVCESLFETRLVRKLHMLAPTTNPKVVIQKGAVNLKSSMTELYGPEVAAGVLQSYSGVLQPAWIVTVNLVLGALSLVGAVFAEWSA</sequence>
<reference evidence="6 7" key="1">
    <citation type="journal article" date="2016" name="Genome Biol. Evol.">
        <title>Divergent and convergent evolution of fungal pathogenicity.</title>
        <authorList>
            <person name="Shang Y."/>
            <person name="Xiao G."/>
            <person name="Zheng P."/>
            <person name="Cen K."/>
            <person name="Zhan S."/>
            <person name="Wang C."/>
        </authorList>
    </citation>
    <scope>NUCLEOTIDE SEQUENCE [LARGE SCALE GENOMIC DNA]</scope>
    <source>
        <strain evidence="6 7">RCEF 3172</strain>
    </source>
</reference>
<keyword evidence="7" id="KW-1185">Reference proteome</keyword>
<feature type="transmembrane region" description="Helical" evidence="5">
    <location>
        <begin position="25"/>
        <end position="46"/>
    </location>
</feature>
<keyword evidence="2 5" id="KW-0812">Transmembrane</keyword>
<comment type="subcellular location">
    <subcellularLocation>
        <location evidence="1">Membrane</location>
        <topology evidence="1">Multi-pass membrane protein</topology>
    </subcellularLocation>
</comment>
<evidence type="ECO:0000256" key="4">
    <source>
        <dbReference type="ARBA" id="ARBA00023136"/>
    </source>
</evidence>
<evidence type="ECO:0000256" key="1">
    <source>
        <dbReference type="ARBA" id="ARBA00004141"/>
    </source>
</evidence>
<dbReference type="AlphaFoldDB" id="A0A167DW68"/>
<accession>A0A167DW68</accession>
<dbReference type="GO" id="GO:0022857">
    <property type="term" value="F:transmembrane transporter activity"/>
    <property type="evidence" value="ECO:0007669"/>
    <property type="project" value="TreeGrafter"/>
</dbReference>
<feature type="transmembrane region" description="Helical" evidence="5">
    <location>
        <begin position="58"/>
        <end position="79"/>
    </location>
</feature>
<gene>
    <name evidence="6" type="ORF">BBO_04876</name>
</gene>
<evidence type="ECO:0000256" key="3">
    <source>
        <dbReference type="ARBA" id="ARBA00022989"/>
    </source>
</evidence>
<dbReference type="GO" id="GO:0005886">
    <property type="term" value="C:plasma membrane"/>
    <property type="evidence" value="ECO:0007669"/>
    <property type="project" value="TreeGrafter"/>
</dbReference>
<keyword evidence="3 5" id="KW-1133">Transmembrane helix</keyword>
<name>A0A167DW68_9HYPO</name>
<comment type="caution">
    <text evidence="6">The sequence shown here is derived from an EMBL/GenBank/DDBJ whole genome shotgun (WGS) entry which is preliminary data.</text>
</comment>
<protein>
    <submittedName>
        <fullName evidence="6">Major facilitator superfamily transporter</fullName>
    </submittedName>
</protein>
<dbReference type="Proteomes" id="UP000076863">
    <property type="component" value="Unassembled WGS sequence"/>
</dbReference>
<evidence type="ECO:0000256" key="5">
    <source>
        <dbReference type="SAM" id="Phobius"/>
    </source>
</evidence>
<organism evidence="6 7">
    <name type="scientific">Beauveria brongniartii RCEF 3172</name>
    <dbReference type="NCBI Taxonomy" id="1081107"/>
    <lineage>
        <taxon>Eukaryota</taxon>
        <taxon>Fungi</taxon>
        <taxon>Dikarya</taxon>
        <taxon>Ascomycota</taxon>
        <taxon>Pezizomycotina</taxon>
        <taxon>Sordariomycetes</taxon>
        <taxon>Hypocreomycetidae</taxon>
        <taxon>Hypocreales</taxon>
        <taxon>Cordycipitaceae</taxon>
        <taxon>Beauveria</taxon>
        <taxon>Beauveria brongniartii</taxon>
    </lineage>
</organism>
<proteinExistence type="predicted"/>
<dbReference type="OrthoDB" id="9981546at2759"/>